<evidence type="ECO:0000313" key="4">
    <source>
        <dbReference type="Proteomes" id="UP000015101"/>
    </source>
</evidence>
<gene>
    <name evidence="3" type="primary">20199024</name>
    <name evidence="2" type="ORF">HELRODRAFT_161051</name>
</gene>
<evidence type="ECO:0000256" key="1">
    <source>
        <dbReference type="SAM" id="MobiDB-lite"/>
    </source>
</evidence>
<dbReference type="EMBL" id="KB096742">
    <property type="protein sequence ID" value="ESO01873.1"/>
    <property type="molecule type" value="Genomic_DNA"/>
</dbReference>
<protein>
    <submittedName>
        <fullName evidence="2 3">Uncharacterized protein</fullName>
    </submittedName>
</protein>
<dbReference type="AlphaFoldDB" id="T1ER24"/>
<evidence type="ECO:0000313" key="2">
    <source>
        <dbReference type="EMBL" id="ESO01873.1"/>
    </source>
</evidence>
<reference evidence="3" key="3">
    <citation type="submission" date="2015-06" db="UniProtKB">
        <authorList>
            <consortium name="EnsemblMetazoa"/>
        </authorList>
    </citation>
    <scope>IDENTIFICATION</scope>
</reference>
<name>T1ER24_HELRO</name>
<reference evidence="2 4" key="2">
    <citation type="journal article" date="2013" name="Nature">
        <title>Insights into bilaterian evolution from three spiralian genomes.</title>
        <authorList>
            <person name="Simakov O."/>
            <person name="Marletaz F."/>
            <person name="Cho S.J."/>
            <person name="Edsinger-Gonzales E."/>
            <person name="Havlak P."/>
            <person name="Hellsten U."/>
            <person name="Kuo D.H."/>
            <person name="Larsson T."/>
            <person name="Lv J."/>
            <person name="Arendt D."/>
            <person name="Savage R."/>
            <person name="Osoegawa K."/>
            <person name="de Jong P."/>
            <person name="Grimwood J."/>
            <person name="Chapman J.A."/>
            <person name="Shapiro H."/>
            <person name="Aerts A."/>
            <person name="Otillar R.P."/>
            <person name="Terry A.Y."/>
            <person name="Boore J.L."/>
            <person name="Grigoriev I.V."/>
            <person name="Lindberg D.R."/>
            <person name="Seaver E.C."/>
            <person name="Weisblat D.A."/>
            <person name="Putnam N.H."/>
            <person name="Rokhsar D.S."/>
        </authorList>
    </citation>
    <scope>NUCLEOTIDE SEQUENCE</scope>
</reference>
<keyword evidence="4" id="KW-1185">Reference proteome</keyword>
<evidence type="ECO:0000313" key="3">
    <source>
        <dbReference type="EnsemblMetazoa" id="HelroP161051"/>
    </source>
</evidence>
<dbReference type="GeneID" id="20199024"/>
<accession>T1ER24</accession>
<dbReference type="RefSeq" id="XP_009019281.1">
    <property type="nucleotide sequence ID" value="XM_009021033.1"/>
</dbReference>
<feature type="region of interest" description="Disordered" evidence="1">
    <location>
        <begin position="1"/>
        <end position="24"/>
    </location>
</feature>
<dbReference type="HOGENOM" id="CLU_2040611_0_0_1"/>
<dbReference type="EnsemblMetazoa" id="HelroT161051">
    <property type="protein sequence ID" value="HelroP161051"/>
    <property type="gene ID" value="HelroG161051"/>
</dbReference>
<organism evidence="3 4">
    <name type="scientific">Helobdella robusta</name>
    <name type="common">Californian leech</name>
    <dbReference type="NCBI Taxonomy" id="6412"/>
    <lineage>
        <taxon>Eukaryota</taxon>
        <taxon>Metazoa</taxon>
        <taxon>Spiralia</taxon>
        <taxon>Lophotrochozoa</taxon>
        <taxon>Annelida</taxon>
        <taxon>Clitellata</taxon>
        <taxon>Hirudinea</taxon>
        <taxon>Rhynchobdellida</taxon>
        <taxon>Glossiphoniidae</taxon>
        <taxon>Helobdella</taxon>
    </lineage>
</organism>
<dbReference type="KEGG" id="hro:HELRODRAFT_161051"/>
<feature type="compositionally biased region" description="Basic and acidic residues" evidence="1">
    <location>
        <begin position="8"/>
        <end position="19"/>
    </location>
</feature>
<proteinExistence type="predicted"/>
<dbReference type="CTD" id="20199024"/>
<dbReference type="EMBL" id="AMQM01000741">
    <property type="status" value="NOT_ANNOTATED_CDS"/>
    <property type="molecule type" value="Genomic_DNA"/>
</dbReference>
<sequence length="121" mass="13208">MSEANASKQRDDELEDKRGNSKTSLAFECAEERKSDTLKFHITENCSSQGEIIQDSVEAVPLTPHDVQKHHACAANTATYALRHIGYESLSLGQKVIKTGHNSAASSTDCANSPIKYVIMV</sequence>
<dbReference type="Proteomes" id="UP000015101">
    <property type="component" value="Unassembled WGS sequence"/>
</dbReference>
<dbReference type="InParanoid" id="T1ER24"/>
<reference evidence="4" key="1">
    <citation type="submission" date="2012-12" db="EMBL/GenBank/DDBJ databases">
        <authorList>
            <person name="Hellsten U."/>
            <person name="Grimwood J."/>
            <person name="Chapman J.A."/>
            <person name="Shapiro H."/>
            <person name="Aerts A."/>
            <person name="Otillar R.P."/>
            <person name="Terry A.Y."/>
            <person name="Boore J.L."/>
            <person name="Simakov O."/>
            <person name="Marletaz F."/>
            <person name="Cho S.-J."/>
            <person name="Edsinger-Gonzales E."/>
            <person name="Havlak P."/>
            <person name="Kuo D.-H."/>
            <person name="Larsson T."/>
            <person name="Lv J."/>
            <person name="Arendt D."/>
            <person name="Savage R."/>
            <person name="Osoegawa K."/>
            <person name="de Jong P."/>
            <person name="Lindberg D.R."/>
            <person name="Seaver E.C."/>
            <person name="Weisblat D.A."/>
            <person name="Putnam N.H."/>
            <person name="Grigoriev I.V."/>
            <person name="Rokhsar D.S."/>
        </authorList>
    </citation>
    <scope>NUCLEOTIDE SEQUENCE</scope>
</reference>